<dbReference type="GO" id="GO:0008569">
    <property type="term" value="F:minus-end-directed microtubule motor activity"/>
    <property type="evidence" value="ECO:0007669"/>
    <property type="project" value="TreeGrafter"/>
</dbReference>
<feature type="domain" description="Dynein heavy chain AAA 5 extension" evidence="6">
    <location>
        <begin position="142"/>
        <end position="218"/>
    </location>
</feature>
<feature type="region of interest" description="Disordered" evidence="3">
    <location>
        <begin position="687"/>
        <end position="714"/>
    </location>
</feature>
<proteinExistence type="inferred from homology"/>
<evidence type="ECO:0000256" key="3">
    <source>
        <dbReference type="SAM" id="MobiDB-lite"/>
    </source>
</evidence>
<feature type="compositionally biased region" description="Gly residues" evidence="3">
    <location>
        <begin position="687"/>
        <end position="699"/>
    </location>
</feature>
<dbReference type="InterPro" id="IPR027417">
    <property type="entry name" value="P-loop_NTPase"/>
</dbReference>
<feature type="coiled-coil region" evidence="2">
    <location>
        <begin position="1192"/>
        <end position="1226"/>
    </location>
</feature>
<dbReference type="GO" id="GO:0097729">
    <property type="term" value="C:9+2 motile cilium"/>
    <property type="evidence" value="ECO:0007669"/>
    <property type="project" value="TreeGrafter"/>
</dbReference>
<dbReference type="EnsemblMetazoa" id="XM_020003796.1">
    <property type="protein sequence ID" value="XP_019859355.1"/>
    <property type="gene ID" value="LOC100631504"/>
</dbReference>
<feature type="compositionally biased region" description="Polar residues" evidence="3">
    <location>
        <begin position="611"/>
        <end position="621"/>
    </location>
</feature>
<dbReference type="PANTHER" id="PTHR10676:SF359">
    <property type="entry name" value="DYNEIN HEAVY CHAIN DOMAIN-CONTAINING PROTEIN 1"/>
    <property type="match status" value="1"/>
</dbReference>
<feature type="compositionally biased region" description="Low complexity" evidence="3">
    <location>
        <begin position="548"/>
        <end position="561"/>
    </location>
</feature>
<accession>A0AAN0JR79</accession>
<dbReference type="Gene3D" id="3.40.50.300">
    <property type="entry name" value="P-loop containing nucleotide triphosphate hydrolases"/>
    <property type="match status" value="2"/>
</dbReference>
<sequence>MDTLSFLMDTILPQMLEFTASHGNTLTGHIQKQTDLTLHLIQSFLSLLSAVLDRHSPKKEDSIPYSTSRASSNFNTGGNLSKMDSVSSMVSVASSVPQRSRIQSLTDQPFPEMPTQSSVLSFTGVDESVLILDEIDKLSTESDCEIITVQYLMTTAFVFSLIWSFGGYIDSRHYNEFSKAVRDVVSSLPMANDIIPQDGLVFDYFLDQKTQQFLPWSERKRDSGASKSNTPIDSYVPIPELERFVYISELYLGYGFHVLFIGEEGSGKTSFLKKFIQPRMSATLVPISSSLTPLSLQSTLLSRIAQLRKRQTNSKKTSNQRRTFILDDLHLASLFPYLPGKDEDEGNWCDSFSSYTHPPLINLVSHLAEHKTLHDEERDYTHSLPSLRLVGTCTTDGVQDLSLSLLRWMRPVPFISVSNEGLHLILQQRIMTLVKKLPVESMEKATLLVNALATASLAIHDNMKKRFNSVSSPAHPHIHFFLRHTSELVNGLLLMEPTTDKSAISLMNKLRRRGGIHLTGMELVSIPGVRRGNKKSSKSSGSSGGGVRSSRSSSRLTTSRGQQPKSLPPLTESLESTGGDSESQSKLGGVTRQQTHPGARMSGKLSGKGSALQNKSSSVSVKDQEESEGDKMTRILRVLFRVWCHECSRVFTDHLTQSKDKIWFSKLLESVLKYCFCGAVLGETGGEGGERGGGGGGGGRRARPGRPSKVSQAPSSISLATSVIQASDLKNIGIDFTILQELLPKESQHQFLTFDQIAMRGEDLSSFIFCRLSQRELSLEKTDAKDLGNYNEVGDGEIRILLADTLSNSERELSHIFINKDIIEHVTRLSRALVLPGGHILYLGPCGVGRKTTVKLSAAIVNAKVYNINQWNQAEEKEEDEGNLDTNEKKTKEIFGLPIVREACKTAALDHKRVVLLVDGSLLPWYHELWDILLEIMRTGLSPSLFTSSELILMSFKVQQGKVLNVRRTAETAYQSFAQAVFPLLHIVITWDTPGINNTNNEIFRPISCYSEFYDEGDFSLKDFYIGEEQRRSLFNTLTKTTSYMDHYLPWSKNSFSEVALQFWQSPAIADGSVFPSNTSKLEALSFLAAHVHLSSCAMLQRVSPRFTGWLFTVRDYKHCLEMGYRLALDWKLEKEKSISQYHTALSKLYDLERQLSSLKWKLDEELNPKLLQAKDDVQLHMEKITAAKQHYMAADKRCKDAEETIKRETEQMRIFKEQLDDKFNEVSPLHYSALKTLSSVERGVVMEIMGYRIPPGPLMPVFEALCLLFDRPATWLDCQQLMLSQHFFESLKFFDKDGVPKSKLRKLEKLLVDQEKMSIEVLADASQAIVPLVLWITALVDYRKTRSILEPFKEKLQRAENTLTEAQEVYVDMRQEMLNTKAALEATVESHKVALKKANAIEGEVKLVEEKIASTKELFGSLSNQRKKWENKLSVVQNQLDSLSSHSLLVSASCTYLGFLPPEEHKSLWENWISYCSGHVSIGSLVVEERITHEVDIKLQEGFSFHSALATDDEKLVWEREEIFPDLLSLEKCLQWKAVSRYSKGYYHQVMFDPLSFFSKYMNGLIAIKNRDNNSTVNLPYTSTDSTDSKLTDKLIDAAREGKSIAVHIQSLSITDSFNNVLNQILSWSESTTSSITLNGKELHPQPHFQVFFVFSVSPYSSPLHSVVGKLLQTTPTILLSSLLLSQEGLSSLFESHILQCMRRELCIQRRASMADISLHQKQVNESQEIVLSQVLELDWSEESNKFASTIESFIKESEDQEQSALSHIKESRQSLEDIAHRTTPYKSLSSHAALSFITCQRLSQKLPQVNIRLKDFLDMLQSLCEEREGTRFHSSHTSLAAYLSHLESSLTTLIHERLSPHLFAHQLNYFPLLLAILKEASASSSSSGRLLTSYILNPMSFSIRNLLDDIMFTSETRPDSKKKLASEGVINIAHSLEAVEGLEGLVSSIQTDEEQWSDYFKSFSSLLLPTPFSSHNLLSPTHKLLLWKALEPNQFDAAIKDYICLTLGPQFEKPHSFSVPSNHVGIILVFNKDVSFNELISVSNERGLPIVRFSALKFVDIDRLRELLVQPVWVVINHLYHCKDWMDTMERINQCLESSQGSFHTSFKCFIPLSLLQLLALKHHSGLSSYHVIALTGNDLASSFTTSLRERLLDYYNVFSHTKREPQSLSIDELKPILNKIHSLLPPIKSNLIYDSQEDDTNTILETILNKAHSSLQSLQSYVEGHQLYTAQIGFTLSVLMDNNVPTDWYYPHQHINKGKTLVEFIQLVRHLYYY</sequence>
<dbReference type="RefSeq" id="XP_019859355.1">
    <property type="nucleotide sequence ID" value="XM_020003796.1"/>
</dbReference>
<dbReference type="Proteomes" id="UP000007879">
    <property type="component" value="Unassembled WGS sequence"/>
</dbReference>
<dbReference type="InterPro" id="IPR041466">
    <property type="entry name" value="Dynein_AAA5_ext"/>
</dbReference>
<evidence type="ECO:0000259" key="5">
    <source>
        <dbReference type="Pfam" id="PF12780"/>
    </source>
</evidence>
<dbReference type="Pfam" id="PF12775">
    <property type="entry name" value="AAA_7"/>
    <property type="match status" value="1"/>
</dbReference>
<dbReference type="GO" id="GO:0060294">
    <property type="term" value="P:cilium movement involved in cell motility"/>
    <property type="evidence" value="ECO:0007669"/>
    <property type="project" value="TreeGrafter"/>
</dbReference>
<dbReference type="InterPro" id="IPR024743">
    <property type="entry name" value="Dynein_HC_stalk"/>
</dbReference>
<dbReference type="Gene3D" id="1.20.920.20">
    <property type="match status" value="1"/>
</dbReference>
<dbReference type="InterPro" id="IPR024317">
    <property type="entry name" value="Dynein_heavy_chain_D4_dom"/>
</dbReference>
<dbReference type="GO" id="GO:0045505">
    <property type="term" value="F:dynein intermediate chain binding"/>
    <property type="evidence" value="ECO:0007669"/>
    <property type="project" value="InterPro"/>
</dbReference>
<reference evidence="7" key="2">
    <citation type="submission" date="2024-06" db="UniProtKB">
        <authorList>
            <consortium name="EnsemblMetazoa"/>
        </authorList>
    </citation>
    <scope>IDENTIFICATION</scope>
</reference>
<feature type="domain" description="Dynein heavy chain AAA module D4" evidence="5">
    <location>
        <begin position="818"/>
        <end position="994"/>
    </location>
</feature>
<dbReference type="Pfam" id="PF12777">
    <property type="entry name" value="MT"/>
    <property type="match status" value="1"/>
</dbReference>
<dbReference type="InterPro" id="IPR026983">
    <property type="entry name" value="DHC"/>
</dbReference>
<dbReference type="Pfam" id="PF17852">
    <property type="entry name" value="Dynein_AAA_lid"/>
    <property type="match status" value="1"/>
</dbReference>
<dbReference type="KEGG" id="aqu:100631504"/>
<evidence type="ECO:0000313" key="7">
    <source>
        <dbReference type="EnsemblMetazoa" id="XP_019859355.1"/>
    </source>
</evidence>
<evidence type="ECO:0000256" key="2">
    <source>
        <dbReference type="SAM" id="Coils"/>
    </source>
</evidence>
<dbReference type="PANTHER" id="PTHR10676">
    <property type="entry name" value="DYNEIN HEAVY CHAIN FAMILY PROTEIN"/>
    <property type="match status" value="1"/>
</dbReference>
<dbReference type="SUPFAM" id="SSF52540">
    <property type="entry name" value="P-loop containing nucleoside triphosphate hydrolases"/>
    <property type="match status" value="1"/>
</dbReference>
<dbReference type="Gene3D" id="1.20.920.30">
    <property type="match status" value="1"/>
</dbReference>
<feature type="region of interest" description="Disordered" evidence="3">
    <location>
        <begin position="527"/>
        <end position="628"/>
    </location>
</feature>
<dbReference type="GO" id="GO:0036156">
    <property type="term" value="C:inner dynein arm"/>
    <property type="evidence" value="ECO:0007669"/>
    <property type="project" value="TreeGrafter"/>
</dbReference>
<evidence type="ECO:0000259" key="4">
    <source>
        <dbReference type="Pfam" id="PF12777"/>
    </source>
</evidence>
<evidence type="ECO:0000256" key="1">
    <source>
        <dbReference type="ARBA" id="ARBA00008887"/>
    </source>
</evidence>
<evidence type="ECO:0008006" key="9">
    <source>
        <dbReference type="Google" id="ProtNLM"/>
    </source>
</evidence>
<dbReference type="Pfam" id="PF12780">
    <property type="entry name" value="AAA_8"/>
    <property type="match status" value="1"/>
</dbReference>
<name>A0AAN0JR79_AMPQE</name>
<dbReference type="Gene3D" id="1.10.472.130">
    <property type="match status" value="1"/>
</dbReference>
<reference evidence="8" key="1">
    <citation type="journal article" date="2010" name="Nature">
        <title>The Amphimedon queenslandica genome and the evolution of animal complexity.</title>
        <authorList>
            <person name="Srivastava M."/>
            <person name="Simakov O."/>
            <person name="Chapman J."/>
            <person name="Fahey B."/>
            <person name="Gauthier M.E."/>
            <person name="Mitros T."/>
            <person name="Richards G.S."/>
            <person name="Conaco C."/>
            <person name="Dacre M."/>
            <person name="Hellsten U."/>
            <person name="Larroux C."/>
            <person name="Putnam N.H."/>
            <person name="Stanke M."/>
            <person name="Adamska M."/>
            <person name="Darling A."/>
            <person name="Degnan S.M."/>
            <person name="Oakley T.H."/>
            <person name="Plachetzki D.C."/>
            <person name="Zhai Y."/>
            <person name="Adamski M."/>
            <person name="Calcino A."/>
            <person name="Cummins S.F."/>
            <person name="Goodstein D.M."/>
            <person name="Harris C."/>
            <person name="Jackson D.J."/>
            <person name="Leys S.P."/>
            <person name="Shu S."/>
            <person name="Woodcroft B.J."/>
            <person name="Vervoort M."/>
            <person name="Kosik K.S."/>
            <person name="Manning G."/>
            <person name="Degnan B.M."/>
            <person name="Rokhsar D.S."/>
        </authorList>
    </citation>
    <scope>NUCLEOTIDE SEQUENCE [LARGE SCALE GENOMIC DNA]</scope>
</reference>
<feature type="compositionally biased region" description="Polar residues" evidence="3">
    <location>
        <begin position="573"/>
        <end position="596"/>
    </location>
</feature>
<feature type="domain" description="Dynein heavy chain coiled coil stalk" evidence="4">
    <location>
        <begin position="1147"/>
        <end position="1476"/>
    </location>
</feature>
<comment type="similarity">
    <text evidence="1">Belongs to the dynein heavy chain family.</text>
</comment>
<keyword evidence="2" id="KW-0175">Coiled coil</keyword>
<feature type="coiled-coil region" evidence="2">
    <location>
        <begin position="1350"/>
        <end position="1447"/>
    </location>
</feature>
<evidence type="ECO:0000313" key="8">
    <source>
        <dbReference type="Proteomes" id="UP000007879"/>
    </source>
</evidence>
<evidence type="ECO:0000259" key="6">
    <source>
        <dbReference type="Pfam" id="PF17852"/>
    </source>
</evidence>
<dbReference type="GO" id="GO:0051959">
    <property type="term" value="F:dynein light intermediate chain binding"/>
    <property type="evidence" value="ECO:0007669"/>
    <property type="project" value="InterPro"/>
</dbReference>
<keyword evidence="8" id="KW-1185">Reference proteome</keyword>
<dbReference type="GeneID" id="100631504"/>
<protein>
    <recommendedName>
        <fullName evidence="9">AAA+ ATPase domain-containing protein</fullName>
    </recommendedName>
</protein>
<organism evidence="7 8">
    <name type="scientific">Amphimedon queenslandica</name>
    <name type="common">Sponge</name>
    <dbReference type="NCBI Taxonomy" id="400682"/>
    <lineage>
        <taxon>Eukaryota</taxon>
        <taxon>Metazoa</taxon>
        <taxon>Porifera</taxon>
        <taxon>Demospongiae</taxon>
        <taxon>Heteroscleromorpha</taxon>
        <taxon>Haplosclerida</taxon>
        <taxon>Niphatidae</taxon>
        <taxon>Amphimedon</taxon>
    </lineage>
</organism>